<evidence type="ECO:0000259" key="7">
    <source>
        <dbReference type="Pfam" id="PF00496"/>
    </source>
</evidence>
<evidence type="ECO:0000313" key="8">
    <source>
        <dbReference type="EMBL" id="PND47442.1"/>
    </source>
</evidence>
<feature type="chain" id="PRO_5038814828" evidence="6">
    <location>
        <begin position="22"/>
        <end position="660"/>
    </location>
</feature>
<dbReference type="InterPro" id="IPR039424">
    <property type="entry name" value="SBP_5"/>
</dbReference>
<dbReference type="Gene3D" id="3.90.76.10">
    <property type="entry name" value="Dipeptide-binding Protein, Domain 1"/>
    <property type="match status" value="1"/>
</dbReference>
<keyword evidence="8" id="KW-0067">ATP-binding</keyword>
<dbReference type="AlphaFoldDB" id="A0A2N8LBB4"/>
<dbReference type="EMBL" id="LOCM01000025">
    <property type="protein sequence ID" value="PND47442.1"/>
    <property type="molecule type" value="Genomic_DNA"/>
</dbReference>
<evidence type="ECO:0000256" key="6">
    <source>
        <dbReference type="SAM" id="SignalP"/>
    </source>
</evidence>
<accession>A0A2N8LBB4</accession>
<dbReference type="Proteomes" id="UP000235963">
    <property type="component" value="Unassembled WGS sequence"/>
</dbReference>
<dbReference type="PANTHER" id="PTHR30290">
    <property type="entry name" value="PERIPLASMIC BINDING COMPONENT OF ABC TRANSPORTER"/>
    <property type="match status" value="1"/>
</dbReference>
<dbReference type="CDD" id="cd08504">
    <property type="entry name" value="PBP2_OppA"/>
    <property type="match status" value="1"/>
</dbReference>
<feature type="domain" description="Solute-binding protein family 5" evidence="7">
    <location>
        <begin position="77"/>
        <end position="519"/>
    </location>
</feature>
<feature type="region of interest" description="Disordered" evidence="5">
    <location>
        <begin position="640"/>
        <end position="660"/>
    </location>
</feature>
<evidence type="ECO:0000256" key="5">
    <source>
        <dbReference type="SAM" id="MobiDB-lite"/>
    </source>
</evidence>
<comment type="caution">
    <text evidence="8">The sequence shown here is derived from an EMBL/GenBank/DDBJ whole genome shotgun (WGS) entry which is preliminary data.</text>
</comment>
<dbReference type="PIRSF" id="PIRSF002741">
    <property type="entry name" value="MppA"/>
    <property type="match status" value="1"/>
</dbReference>
<dbReference type="RefSeq" id="WP_102777733.1">
    <property type="nucleotide sequence ID" value="NZ_CBCSGP010000028.1"/>
</dbReference>
<dbReference type="InterPro" id="IPR030678">
    <property type="entry name" value="Peptide/Ni-bd"/>
</dbReference>
<evidence type="ECO:0000256" key="3">
    <source>
        <dbReference type="ARBA" id="ARBA00022448"/>
    </source>
</evidence>
<dbReference type="Gene3D" id="3.40.190.10">
    <property type="entry name" value="Periplasmic binding protein-like II"/>
    <property type="match status" value="1"/>
</dbReference>
<dbReference type="SUPFAM" id="SSF53850">
    <property type="entry name" value="Periplasmic binding protein-like II"/>
    <property type="match status" value="1"/>
</dbReference>
<dbReference type="InterPro" id="IPR000914">
    <property type="entry name" value="SBP_5_dom"/>
</dbReference>
<evidence type="ECO:0000256" key="2">
    <source>
        <dbReference type="ARBA" id="ARBA00005695"/>
    </source>
</evidence>
<organism evidence="8 9">
    <name type="scientific">Streptococcus penaeicida</name>
    <dbReference type="NCBI Taxonomy" id="1765960"/>
    <lineage>
        <taxon>Bacteria</taxon>
        <taxon>Bacillati</taxon>
        <taxon>Bacillota</taxon>
        <taxon>Bacilli</taxon>
        <taxon>Lactobacillales</taxon>
        <taxon>Streptococcaceae</taxon>
        <taxon>Streptococcus</taxon>
    </lineage>
</organism>
<dbReference type="PROSITE" id="PS51257">
    <property type="entry name" value="PROKAR_LIPOPROTEIN"/>
    <property type="match status" value="1"/>
</dbReference>
<dbReference type="GO" id="GO:0043190">
    <property type="term" value="C:ATP-binding cassette (ABC) transporter complex"/>
    <property type="evidence" value="ECO:0007669"/>
    <property type="project" value="InterPro"/>
</dbReference>
<dbReference type="Gene3D" id="3.10.105.10">
    <property type="entry name" value="Dipeptide-binding Protein, Domain 3"/>
    <property type="match status" value="1"/>
</dbReference>
<dbReference type="GO" id="GO:0005524">
    <property type="term" value="F:ATP binding"/>
    <property type="evidence" value="ECO:0007669"/>
    <property type="project" value="UniProtKB-KW"/>
</dbReference>
<reference evidence="8 9" key="1">
    <citation type="submission" date="2015-12" db="EMBL/GenBank/DDBJ databases">
        <title>Streptococcus penaeicida sp. nov.</title>
        <authorList>
            <person name="Gomez-Gil B."/>
            <person name="Morales-Covarrubias M."/>
        </authorList>
    </citation>
    <scope>NUCLEOTIDE SEQUENCE [LARGE SCALE GENOMIC DNA]</scope>
    <source>
        <strain evidence="8 9">CAIM 1838</strain>
    </source>
</reference>
<evidence type="ECO:0000313" key="9">
    <source>
        <dbReference type="Proteomes" id="UP000235963"/>
    </source>
</evidence>
<keyword evidence="8" id="KW-0547">Nucleotide-binding</keyword>
<gene>
    <name evidence="8" type="ORF">AT575_06875</name>
</gene>
<dbReference type="GO" id="GO:0015833">
    <property type="term" value="P:peptide transport"/>
    <property type="evidence" value="ECO:0007669"/>
    <property type="project" value="TreeGrafter"/>
</dbReference>
<sequence>MKNGKWLAAAGIAVLSVSALTACGGGSSKSGKSNTYSYVYSTDPDTLDYLVSGRSTTSEITQNGVDGLMEYDNMGNLVPSVAKDWTVSEDGLTYTYKIRKDSKWYTADGEEYAAVTADDFVAGLKHAADKNSEALYLVQDSVKGLSDYIEGKTKDFSTVGVKAIDKNTVQYTLNQPESYWNSKLTYGILSPVNAEFLKSQGKDFGKSSDASSILYNGPFLISSLTSKSSIEFVKNENYWDKKDVHLDAVQLTYYDGQDQESLFRNFDKGSYTAARLFPTTPSYKKVKKEYGENIIYGPQKSNIYYATFNLNRTAYEHTKKTDDKQKEDTRKAILNKDFRQALTFGFNRESYTAQTAGEEAANKALRNTLVPPSFVQIKGEDFGKAVEKELATYGDQWKDVNLADAQDGLYNPEKAKAQMDKAKKALEAEGVQFPIHIDMPQDQTASGLMQQAQSMKQSIEKSLGKENVVIDIIELNSDNYNNITYMAETTDQQDWDLSTASGWSPDYIDPSSYLDIFNTTIANAAQAKNIGLNPVKDNAIATKAGLDEFNKLDNEAAKITDDQDKRYETYAKAQAALADSAVYIPTYSLGGTPTVTKVVPFTTAFGWAGNKSDATYFKYMKLQEEPVKTKDYDKALKKWKKDKDESNKKYADSLKEHIEK</sequence>
<name>A0A2N8LBB4_9STRE</name>
<feature type="signal peptide" evidence="6">
    <location>
        <begin position="1"/>
        <end position="21"/>
    </location>
</feature>
<keyword evidence="9" id="KW-1185">Reference proteome</keyword>
<keyword evidence="4 6" id="KW-0732">Signal</keyword>
<dbReference type="GO" id="GO:1904680">
    <property type="term" value="F:peptide transmembrane transporter activity"/>
    <property type="evidence" value="ECO:0007669"/>
    <property type="project" value="TreeGrafter"/>
</dbReference>
<keyword evidence="3" id="KW-0813">Transport</keyword>
<protein>
    <submittedName>
        <fullName evidence="8">Peptide ABC transporter ATP-binding protein</fullName>
    </submittedName>
</protein>
<dbReference type="GO" id="GO:0042597">
    <property type="term" value="C:periplasmic space"/>
    <property type="evidence" value="ECO:0007669"/>
    <property type="project" value="UniProtKB-ARBA"/>
</dbReference>
<dbReference type="GO" id="GO:0030313">
    <property type="term" value="C:cell envelope"/>
    <property type="evidence" value="ECO:0007669"/>
    <property type="project" value="UniProtKB-SubCell"/>
</dbReference>
<dbReference type="Pfam" id="PF00496">
    <property type="entry name" value="SBP_bac_5"/>
    <property type="match status" value="1"/>
</dbReference>
<proteinExistence type="inferred from homology"/>
<evidence type="ECO:0000256" key="4">
    <source>
        <dbReference type="ARBA" id="ARBA00022729"/>
    </source>
</evidence>
<evidence type="ECO:0000256" key="1">
    <source>
        <dbReference type="ARBA" id="ARBA00004196"/>
    </source>
</evidence>
<dbReference type="PANTHER" id="PTHR30290:SF10">
    <property type="entry name" value="PERIPLASMIC OLIGOPEPTIDE-BINDING PROTEIN-RELATED"/>
    <property type="match status" value="1"/>
</dbReference>
<comment type="similarity">
    <text evidence="2">Belongs to the bacterial solute-binding protein 5 family.</text>
</comment>
<comment type="subcellular location">
    <subcellularLocation>
        <location evidence="1">Cell envelope</location>
    </subcellularLocation>
</comment>
<dbReference type="OrthoDB" id="403896at2"/>